<keyword evidence="1" id="KW-0812">Transmembrane</keyword>
<dbReference type="Proteomes" id="UP000323000">
    <property type="component" value="Chromosome 2"/>
</dbReference>
<name>A0A5C7IHA7_9ROSI</name>
<dbReference type="PANTHER" id="PTHR31325">
    <property type="entry name" value="OS01G0798800 PROTEIN-RELATED"/>
    <property type="match status" value="1"/>
</dbReference>
<evidence type="ECO:0000259" key="2">
    <source>
        <dbReference type="Pfam" id="PF13968"/>
    </source>
</evidence>
<organism evidence="3 4">
    <name type="scientific">Acer yangbiense</name>
    <dbReference type="NCBI Taxonomy" id="1000413"/>
    <lineage>
        <taxon>Eukaryota</taxon>
        <taxon>Viridiplantae</taxon>
        <taxon>Streptophyta</taxon>
        <taxon>Embryophyta</taxon>
        <taxon>Tracheophyta</taxon>
        <taxon>Spermatophyta</taxon>
        <taxon>Magnoliopsida</taxon>
        <taxon>eudicotyledons</taxon>
        <taxon>Gunneridae</taxon>
        <taxon>Pentapetalae</taxon>
        <taxon>rosids</taxon>
        <taxon>malvids</taxon>
        <taxon>Sapindales</taxon>
        <taxon>Sapindaceae</taxon>
        <taxon>Hippocastanoideae</taxon>
        <taxon>Acereae</taxon>
        <taxon>Acer</taxon>
    </lineage>
</organism>
<dbReference type="Gene3D" id="1.25.40.20">
    <property type="entry name" value="Ankyrin repeat-containing domain"/>
    <property type="match status" value="1"/>
</dbReference>
<protein>
    <recommendedName>
        <fullName evidence="2">DUF4220 domain-containing protein</fullName>
    </recommendedName>
</protein>
<keyword evidence="4" id="KW-1185">Reference proteome</keyword>
<evidence type="ECO:0000313" key="4">
    <source>
        <dbReference type="Proteomes" id="UP000323000"/>
    </source>
</evidence>
<comment type="caution">
    <text evidence="3">The sequence shown here is derived from an EMBL/GenBank/DDBJ whole genome shotgun (WGS) entry which is preliminary data.</text>
</comment>
<dbReference type="InterPro" id="IPR002110">
    <property type="entry name" value="Ankyrin_rpt"/>
</dbReference>
<keyword evidence="1" id="KW-0472">Membrane</keyword>
<feature type="transmembrane region" description="Helical" evidence="1">
    <location>
        <begin position="140"/>
        <end position="158"/>
    </location>
</feature>
<feature type="transmembrane region" description="Helical" evidence="1">
    <location>
        <begin position="321"/>
        <end position="342"/>
    </location>
</feature>
<dbReference type="InterPro" id="IPR025315">
    <property type="entry name" value="DUF4220"/>
</dbReference>
<dbReference type="EMBL" id="VAHF01000002">
    <property type="protein sequence ID" value="TXG68384.1"/>
    <property type="molecule type" value="Genomic_DNA"/>
</dbReference>
<dbReference type="InterPro" id="IPR036770">
    <property type="entry name" value="Ankyrin_rpt-contain_sf"/>
</dbReference>
<dbReference type="SUPFAM" id="SSF48403">
    <property type="entry name" value="Ankyrin repeat"/>
    <property type="match status" value="1"/>
</dbReference>
<feature type="transmembrane region" description="Helical" evidence="1">
    <location>
        <begin position="17"/>
        <end position="36"/>
    </location>
</feature>
<proteinExistence type="predicted"/>
<feature type="domain" description="DUF4220" evidence="2">
    <location>
        <begin position="51"/>
        <end position="397"/>
    </location>
</feature>
<evidence type="ECO:0000313" key="3">
    <source>
        <dbReference type="EMBL" id="TXG68384.1"/>
    </source>
</evidence>
<gene>
    <name evidence="3" type="ORF">EZV62_003319</name>
</gene>
<feature type="transmembrane region" description="Helical" evidence="1">
    <location>
        <begin position="288"/>
        <end position="309"/>
    </location>
</feature>
<evidence type="ECO:0000256" key="1">
    <source>
        <dbReference type="SAM" id="Phobius"/>
    </source>
</evidence>
<dbReference type="Pfam" id="PF13968">
    <property type="entry name" value="DUF4220"/>
    <property type="match status" value="1"/>
</dbReference>
<accession>A0A5C7IHA7</accession>
<dbReference type="OrthoDB" id="1689146at2759"/>
<sequence>MQLFSERIINLWNKYEVRAIILLSLVLQIILILLGNRRKLTAKFWIRIIVWSAYLSADWVATVALGNLASSIGDSEDSTPVPNNALQEFWAPFLLLHLGGPDTITAYSLEDNELWLRHFLVLIIQVGVAFYVFLRSWGNTALTFLTIPIFISGVIKYGERTYTLMSSSSQHFKNFLPSSPDSCQDFVKYVDGRDIRGKREEGSEEPMVIPQDGIPTEDHYLVLAYYLFISTKFFFAERTLNTNEQKRIYSIIKNKPTAEAFKLVAVELGFMYDMLYTKAAIDYSHLGIFFRCITFFSSVCSLVVFSIIIDTHVYPLVDISITYFLLVGAVLLELYALILLFLSDWGKLWLIKLKKAQHNPISKTLADLFWKFSSHSQSLLTSNKRWSESMGQYNLLSSCLKDMQPACFGVQKLPFIRKWLKNMDLTRVDVNVDHLQETIFEYLKEQGKTVNKDDVSYHERDIFLIRRGYSVITERHNFLKEEARKMIGDSGSWNYEKAIDFLKEPAFAALTMGKNVGSDTILHIATVLAPSSEIPRCSIADAARVAMVQEVQIELKKKKIIERNVDVARYLPLYRAIREKKWKRVEDFVANNPEALHDDITETGENIFHFLGQFNEAIGLVNKFLIKVPPESLERTNIEGVTALATAALSGNTEAAKAFVNKNKKLLSMNKNDLSKEDIKKFLSNKNNPPSRKDMEKFVKEKLECNGERTFLPVHAAAYCSRKETVEYLISETAKVVDLTQDSGGLLLKILINSNLFGTALDLLEQYPQLASKEGNRIPLQEEKNPYPLPKRVGGDIEIQTDRFQCCSAESKSSSFLQATFGL</sequence>
<keyword evidence="1" id="KW-1133">Transmembrane helix</keyword>
<reference evidence="4" key="1">
    <citation type="journal article" date="2019" name="Gigascience">
        <title>De novo genome assembly of the endangered Acer yangbiense, a plant species with extremely small populations endemic to Yunnan Province, China.</title>
        <authorList>
            <person name="Yang J."/>
            <person name="Wariss H.M."/>
            <person name="Tao L."/>
            <person name="Zhang R."/>
            <person name="Yun Q."/>
            <person name="Hollingsworth P."/>
            <person name="Dao Z."/>
            <person name="Luo G."/>
            <person name="Guo H."/>
            <person name="Ma Y."/>
            <person name="Sun W."/>
        </authorList>
    </citation>
    <scope>NUCLEOTIDE SEQUENCE [LARGE SCALE GENOMIC DNA]</scope>
    <source>
        <strain evidence="4">cv. Malutang</strain>
    </source>
</reference>
<feature type="transmembrane region" description="Helical" evidence="1">
    <location>
        <begin position="114"/>
        <end position="134"/>
    </location>
</feature>
<feature type="transmembrane region" description="Helical" evidence="1">
    <location>
        <begin position="48"/>
        <end position="69"/>
    </location>
</feature>
<dbReference type="SMART" id="SM00248">
    <property type="entry name" value="ANK"/>
    <property type="match status" value="3"/>
</dbReference>
<dbReference type="AlphaFoldDB" id="A0A5C7IHA7"/>